<evidence type="ECO:0000313" key="3">
    <source>
        <dbReference type="Proteomes" id="UP001056336"/>
    </source>
</evidence>
<proteinExistence type="predicted"/>
<name>A0ABY4QWY2_9ACTN</name>
<gene>
    <name evidence="2" type="ORF">M6D93_14180</name>
</gene>
<feature type="domain" description="SnoaL-like" evidence="1">
    <location>
        <begin position="10"/>
        <end position="109"/>
    </location>
</feature>
<dbReference type="RefSeq" id="WP_249769969.1">
    <property type="nucleotide sequence ID" value="NZ_CP097332.1"/>
</dbReference>
<dbReference type="SUPFAM" id="SSF54427">
    <property type="entry name" value="NTF2-like"/>
    <property type="match status" value="1"/>
</dbReference>
<evidence type="ECO:0000313" key="2">
    <source>
        <dbReference type="EMBL" id="UQX87444.1"/>
    </source>
</evidence>
<dbReference type="Pfam" id="PF12680">
    <property type="entry name" value="SnoaL_2"/>
    <property type="match status" value="1"/>
</dbReference>
<keyword evidence="3" id="KW-1185">Reference proteome</keyword>
<accession>A0ABY4QWY2</accession>
<dbReference type="EMBL" id="CP097332">
    <property type="protein sequence ID" value="UQX87444.1"/>
    <property type="molecule type" value="Genomic_DNA"/>
</dbReference>
<dbReference type="InterPro" id="IPR032710">
    <property type="entry name" value="NTF2-like_dom_sf"/>
</dbReference>
<dbReference type="InterPro" id="IPR037401">
    <property type="entry name" value="SnoaL-like"/>
</dbReference>
<dbReference type="Proteomes" id="UP001056336">
    <property type="component" value="Chromosome"/>
</dbReference>
<organism evidence="2 3">
    <name type="scientific">Jatrophihabitans telluris</name>
    <dbReference type="NCBI Taxonomy" id="2038343"/>
    <lineage>
        <taxon>Bacteria</taxon>
        <taxon>Bacillati</taxon>
        <taxon>Actinomycetota</taxon>
        <taxon>Actinomycetes</taxon>
        <taxon>Jatrophihabitantales</taxon>
        <taxon>Jatrophihabitantaceae</taxon>
        <taxon>Jatrophihabitans</taxon>
    </lineage>
</organism>
<sequence>MNDPRSVIDHLVQVTNDHDLNALVDCFAPDYVNQTPAHPARGFLGRDQVRRNWATIFAGVPDLSVRVVAAASDGDEAWTEWQMAGTRVDGQPHAMAGVIVFVVRQGLISSGRFYLEPLDVSSGNADTAVDRLINGSAS</sequence>
<reference evidence="2" key="1">
    <citation type="journal article" date="2018" name="Int. J. Syst. Evol. Microbiol.">
        <title>Jatrophihabitans telluris sp. nov., isolated from sediment soil of lava forest wetlands and the emended description of the genus Jatrophihabitans.</title>
        <authorList>
            <person name="Lee K.C."/>
            <person name="Suh M.K."/>
            <person name="Eom M.K."/>
            <person name="Kim K.K."/>
            <person name="Kim J.S."/>
            <person name="Kim D.S."/>
            <person name="Ko S.H."/>
            <person name="Shin Y.K."/>
            <person name="Lee J.S."/>
        </authorList>
    </citation>
    <scope>NUCLEOTIDE SEQUENCE</scope>
    <source>
        <strain evidence="2">N237</strain>
    </source>
</reference>
<reference evidence="2" key="2">
    <citation type="submission" date="2022-05" db="EMBL/GenBank/DDBJ databases">
        <authorList>
            <person name="Kim J.-S."/>
            <person name="Lee K."/>
            <person name="Suh M."/>
            <person name="Eom M."/>
            <person name="Kim J.-S."/>
            <person name="Kim D.-S."/>
            <person name="Ko S.-H."/>
            <person name="Shin Y."/>
            <person name="Lee J.-S."/>
        </authorList>
    </citation>
    <scope>NUCLEOTIDE SEQUENCE</scope>
    <source>
        <strain evidence="2">N237</strain>
    </source>
</reference>
<protein>
    <submittedName>
        <fullName evidence="2">Nuclear transport factor 2 family protein</fullName>
    </submittedName>
</protein>
<evidence type="ECO:0000259" key="1">
    <source>
        <dbReference type="Pfam" id="PF12680"/>
    </source>
</evidence>
<dbReference type="Gene3D" id="3.10.450.50">
    <property type="match status" value="1"/>
</dbReference>